<organism evidence="1 2">
    <name type="scientific">Spirosoma sordidisoli</name>
    <dbReference type="NCBI Taxonomy" id="2502893"/>
    <lineage>
        <taxon>Bacteria</taxon>
        <taxon>Pseudomonadati</taxon>
        <taxon>Bacteroidota</taxon>
        <taxon>Cytophagia</taxon>
        <taxon>Cytophagales</taxon>
        <taxon>Cytophagaceae</taxon>
        <taxon>Spirosoma</taxon>
    </lineage>
</organism>
<evidence type="ECO:0000313" key="2">
    <source>
        <dbReference type="Proteomes" id="UP000290407"/>
    </source>
</evidence>
<accession>A0A4V1RVJ8</accession>
<proteinExistence type="predicted"/>
<name>A0A4V1RVJ8_9BACT</name>
<sequence>METTLNQSDTTLTDAEFRALIPLNKFVRLDYFTDLREFIRTDAMTKAIVSIDGNDHLELATGEQIPLGRVIRIDGHLSPRYPGYDDYSCSC</sequence>
<evidence type="ECO:0000313" key="1">
    <source>
        <dbReference type="EMBL" id="RYC67018.1"/>
    </source>
</evidence>
<comment type="caution">
    <text evidence="1">The sequence shown here is derived from an EMBL/GenBank/DDBJ whole genome shotgun (WGS) entry which is preliminary data.</text>
</comment>
<protein>
    <submittedName>
        <fullName evidence="1">Uncharacterized protein</fullName>
    </submittedName>
</protein>
<gene>
    <name evidence="1" type="ORF">EQG79_26980</name>
</gene>
<dbReference type="EMBL" id="SBLB01000010">
    <property type="protein sequence ID" value="RYC67018.1"/>
    <property type="molecule type" value="Genomic_DNA"/>
</dbReference>
<dbReference type="AlphaFoldDB" id="A0A4V1RVJ8"/>
<keyword evidence="2" id="KW-1185">Reference proteome</keyword>
<dbReference type="RefSeq" id="WP_129605830.1">
    <property type="nucleotide sequence ID" value="NZ_SBLB01000010.1"/>
</dbReference>
<dbReference type="Proteomes" id="UP000290407">
    <property type="component" value="Unassembled WGS sequence"/>
</dbReference>
<reference evidence="1 2" key="1">
    <citation type="submission" date="2019-01" db="EMBL/GenBank/DDBJ databases">
        <title>Spirosoma flava sp. nov., a propanil-degrading bacterium isolated from herbicide-contaminated soil.</title>
        <authorList>
            <person name="Zhang L."/>
            <person name="Jiang J.-D."/>
        </authorList>
    </citation>
    <scope>NUCLEOTIDE SEQUENCE [LARGE SCALE GENOMIC DNA]</scope>
    <source>
        <strain evidence="1 2">TY50</strain>
    </source>
</reference>